<dbReference type="Pfam" id="PF00704">
    <property type="entry name" value="Glyco_hydro_18"/>
    <property type="match status" value="1"/>
</dbReference>
<dbReference type="PANTHER" id="PTHR46290">
    <property type="entry name" value="DI-N-ACETYLCHITOBIASE"/>
    <property type="match status" value="1"/>
</dbReference>
<evidence type="ECO:0000313" key="14">
    <source>
        <dbReference type="EMBL" id="KAK2172370.1"/>
    </source>
</evidence>
<feature type="chain" id="PRO_5041943741" description="Di-N-acetylchitobiase" evidence="12">
    <location>
        <begin position="19"/>
        <end position="367"/>
    </location>
</feature>
<comment type="caution">
    <text evidence="14">The sequence shown here is derived from an EMBL/GenBank/DDBJ whole genome shotgun (WGS) entry which is preliminary data.</text>
</comment>
<dbReference type="PROSITE" id="PS51910">
    <property type="entry name" value="GH18_2"/>
    <property type="match status" value="1"/>
</dbReference>
<evidence type="ECO:0000256" key="10">
    <source>
        <dbReference type="RuleBase" id="RU000489"/>
    </source>
</evidence>
<dbReference type="FunFam" id="3.20.20.80:FF:000250">
    <property type="entry name" value="Probable di-N-acetylchitobiase 1"/>
    <property type="match status" value="1"/>
</dbReference>
<evidence type="ECO:0000256" key="7">
    <source>
        <dbReference type="ARBA" id="ARBA00023295"/>
    </source>
</evidence>
<keyword evidence="7 10" id="KW-0326">Glycosidase</keyword>
<dbReference type="InterPro" id="IPR029070">
    <property type="entry name" value="Chitinase_insertion_sf"/>
</dbReference>
<sequence>MKLFVILLILKTASLSHGATTSKCPCSDPQLCKPILTTPKKETFVYSSFPNNWMKYDWKKITTIAVCYSNASLLCYAHSQGVRVVRQADFTKGNLTDAADRHRWVLEHVKYVEDNFLDGLNVDYEQAISKDQPKLRDALTALIRELSDALRRRYKNPQLSVAIAWSPDCIDIRCYDYQRLTQIADLAIVMAYDERSQIFGECVAWANSAVNQTSTGLKKFLQLGIPADKLVLGLPWYGYDYPCLHYTKDNRCLMKEVLYHGAPCSDAAGVQLNYSVMKGQLLKMSFTGRMWDIASQSPYFSYKHKDSGDVSQVWYDDAQSLRIKYKFADQMSLRGVGVFHADTIDYSDTPEGKQERADMWGALPDRK</sequence>
<dbReference type="GO" id="GO:0006032">
    <property type="term" value="P:chitin catabolic process"/>
    <property type="evidence" value="ECO:0007669"/>
    <property type="project" value="UniProtKB-ARBA"/>
</dbReference>
<accession>A0AAD9KJL2</accession>
<feature type="domain" description="GH18" evidence="13">
    <location>
        <begin position="1"/>
        <end position="367"/>
    </location>
</feature>
<comment type="function">
    <text evidence="8">Involved in the degradation of asparagine-linked glycoproteins. Hydrolyze of N-acetyl-beta-D-glucosamine (1-4)N-acetylglucosamine chitobiose core from the reducing end of the bond, it requires prior cleavage by glycosylasparaginase.</text>
</comment>
<dbReference type="PANTHER" id="PTHR46290:SF1">
    <property type="entry name" value="DI-N-ACETYLCHITOBIASE"/>
    <property type="match status" value="1"/>
</dbReference>
<evidence type="ECO:0000313" key="15">
    <source>
        <dbReference type="Proteomes" id="UP001209878"/>
    </source>
</evidence>
<protein>
    <recommendedName>
        <fullName evidence="9">Di-N-acetylchitobiase</fullName>
    </recommendedName>
</protein>
<evidence type="ECO:0000256" key="12">
    <source>
        <dbReference type="SAM" id="SignalP"/>
    </source>
</evidence>
<dbReference type="GO" id="GO:0004568">
    <property type="term" value="F:chitinase activity"/>
    <property type="evidence" value="ECO:0007669"/>
    <property type="project" value="UniProtKB-ARBA"/>
</dbReference>
<dbReference type="GO" id="GO:0009313">
    <property type="term" value="P:oligosaccharide catabolic process"/>
    <property type="evidence" value="ECO:0007669"/>
    <property type="project" value="TreeGrafter"/>
</dbReference>
<dbReference type="InterPro" id="IPR017853">
    <property type="entry name" value="GH"/>
</dbReference>
<feature type="signal peptide" evidence="12">
    <location>
        <begin position="1"/>
        <end position="18"/>
    </location>
</feature>
<evidence type="ECO:0000256" key="4">
    <source>
        <dbReference type="ARBA" id="ARBA00022801"/>
    </source>
</evidence>
<gene>
    <name evidence="14" type="ORF">NP493_967g00042</name>
</gene>
<name>A0AAD9KJL2_RIDPI</name>
<proteinExistence type="inferred from homology"/>
<dbReference type="InterPro" id="IPR001579">
    <property type="entry name" value="Glyco_hydro_18_chit_AS"/>
</dbReference>
<comment type="subcellular location">
    <subcellularLocation>
        <location evidence="1">Lysosome</location>
    </subcellularLocation>
</comment>
<dbReference type="EMBL" id="JAODUO010000967">
    <property type="protein sequence ID" value="KAK2172370.1"/>
    <property type="molecule type" value="Genomic_DNA"/>
</dbReference>
<dbReference type="FunFam" id="3.10.50.10:FF:000006">
    <property type="entry name" value="Chitobiase, di-N-acetyl"/>
    <property type="match status" value="1"/>
</dbReference>
<organism evidence="14 15">
    <name type="scientific">Ridgeia piscesae</name>
    <name type="common">Tubeworm</name>
    <dbReference type="NCBI Taxonomy" id="27915"/>
    <lineage>
        <taxon>Eukaryota</taxon>
        <taxon>Metazoa</taxon>
        <taxon>Spiralia</taxon>
        <taxon>Lophotrochozoa</taxon>
        <taxon>Annelida</taxon>
        <taxon>Polychaeta</taxon>
        <taxon>Sedentaria</taxon>
        <taxon>Canalipalpata</taxon>
        <taxon>Sabellida</taxon>
        <taxon>Siboglinidae</taxon>
        <taxon>Ridgeia</taxon>
    </lineage>
</organism>
<evidence type="ECO:0000256" key="11">
    <source>
        <dbReference type="RuleBase" id="RU004453"/>
    </source>
</evidence>
<evidence type="ECO:0000256" key="8">
    <source>
        <dbReference type="ARBA" id="ARBA00055477"/>
    </source>
</evidence>
<evidence type="ECO:0000259" key="13">
    <source>
        <dbReference type="PROSITE" id="PS51910"/>
    </source>
</evidence>
<dbReference type="InterPro" id="IPR011583">
    <property type="entry name" value="Chitinase_II/V-like_cat"/>
</dbReference>
<dbReference type="InterPro" id="IPR001223">
    <property type="entry name" value="Glyco_hydro18_cat"/>
</dbReference>
<dbReference type="AlphaFoldDB" id="A0AAD9KJL2"/>
<dbReference type="GO" id="GO:0008061">
    <property type="term" value="F:chitin binding"/>
    <property type="evidence" value="ECO:0007669"/>
    <property type="project" value="InterPro"/>
</dbReference>
<dbReference type="GO" id="GO:0005615">
    <property type="term" value="C:extracellular space"/>
    <property type="evidence" value="ECO:0007669"/>
    <property type="project" value="TreeGrafter"/>
</dbReference>
<dbReference type="Gene3D" id="3.10.50.10">
    <property type="match status" value="1"/>
</dbReference>
<keyword evidence="3 12" id="KW-0732">Signal</keyword>
<dbReference type="SMART" id="SM00636">
    <property type="entry name" value="Glyco_18"/>
    <property type="match status" value="1"/>
</dbReference>
<evidence type="ECO:0000256" key="3">
    <source>
        <dbReference type="ARBA" id="ARBA00022729"/>
    </source>
</evidence>
<dbReference type="GO" id="GO:0005764">
    <property type="term" value="C:lysosome"/>
    <property type="evidence" value="ECO:0007669"/>
    <property type="project" value="UniProtKB-SubCell"/>
</dbReference>
<keyword evidence="6" id="KW-0458">Lysosome</keyword>
<keyword evidence="15" id="KW-1185">Reference proteome</keyword>
<evidence type="ECO:0000256" key="2">
    <source>
        <dbReference type="ARBA" id="ARBA00009336"/>
    </source>
</evidence>
<dbReference type="Gene3D" id="3.20.20.80">
    <property type="entry name" value="Glycosidases"/>
    <property type="match status" value="1"/>
</dbReference>
<keyword evidence="4 10" id="KW-0378">Hydrolase</keyword>
<reference evidence="14" key="1">
    <citation type="journal article" date="2023" name="Mol. Biol. Evol.">
        <title>Third-Generation Sequencing Reveals the Adaptive Role of the Epigenome in Three Deep-Sea Polychaetes.</title>
        <authorList>
            <person name="Perez M."/>
            <person name="Aroh O."/>
            <person name="Sun Y."/>
            <person name="Lan Y."/>
            <person name="Juniper S.K."/>
            <person name="Young C.R."/>
            <person name="Angers B."/>
            <person name="Qian P.Y."/>
        </authorList>
    </citation>
    <scope>NUCLEOTIDE SEQUENCE</scope>
    <source>
        <strain evidence="14">R07B-5</strain>
    </source>
</reference>
<evidence type="ECO:0000256" key="6">
    <source>
        <dbReference type="ARBA" id="ARBA00023228"/>
    </source>
</evidence>
<evidence type="ECO:0000256" key="5">
    <source>
        <dbReference type="ARBA" id="ARBA00023180"/>
    </source>
</evidence>
<dbReference type="Proteomes" id="UP001209878">
    <property type="component" value="Unassembled WGS sequence"/>
</dbReference>
<dbReference type="InterPro" id="IPR051887">
    <property type="entry name" value="GH18_Domain-Containing"/>
</dbReference>
<keyword evidence="5" id="KW-0325">Glycoprotein</keyword>
<dbReference type="PROSITE" id="PS01095">
    <property type="entry name" value="GH18_1"/>
    <property type="match status" value="1"/>
</dbReference>
<dbReference type="SUPFAM" id="SSF51445">
    <property type="entry name" value="(Trans)glycosidases"/>
    <property type="match status" value="1"/>
</dbReference>
<evidence type="ECO:0000256" key="1">
    <source>
        <dbReference type="ARBA" id="ARBA00004371"/>
    </source>
</evidence>
<evidence type="ECO:0000256" key="9">
    <source>
        <dbReference type="ARBA" id="ARBA00074174"/>
    </source>
</evidence>
<comment type="similarity">
    <text evidence="2 11">Belongs to the glycosyl hydrolase 18 family.</text>
</comment>